<proteinExistence type="predicted"/>
<evidence type="ECO:0000256" key="3">
    <source>
        <dbReference type="ARBA" id="ARBA00022452"/>
    </source>
</evidence>
<keyword evidence="3" id="KW-1134">Transmembrane beta strand</keyword>
<evidence type="ECO:0000256" key="1">
    <source>
        <dbReference type="ARBA" id="ARBA00004571"/>
    </source>
</evidence>
<sequence>MKKIGLLLLILINFSAVFAQNEGTIKGKVIDAQTRETLPFVSVIVEGTTTGKSTDENGEFTISNVPLGYIKVSVSFLGYQTIISDDYLVTKDKKPYILIELVQTKEQLDEVVVQGQLFKKSVESPLSVQSLGIAEIEKNPGGNRDVLKVIQSLPGVASNPSFRNDIIIRGGAPSENRFYLDGIEVPVINHFQTQGSSGGPVGIINADLIRKVDFFTSAFPASDGNALSSIIEFTQKDGNPEKLNTRLTLGTSDAGITLDGPLGDKTTFIASVRQSYLQFLFKLIKLPFLPTYNDFQFKVKHQLSSNSEISIIGLGAIDKFKLNESVNDDITDKETLKRNRYSLSNIPIQEQWNYTIGAVYKHFGKNTMQQLVVSRNVWNNNAKKYFNNTYNPNDLLLDYTSREIENKLRFEITSTLKNNYKLNVGVGLENATYSNSTFQQLAIPNGVQEIDFSSKLSMLKYNVFGQISKKYVNANLGVSLGFRLDGVDYNSEMKNPLNQFSPRVSLSYEFSDRLSLNATTGIYKQIPAYTILGFRNNLNELVNKNNGLKFIEAIHYVSGFELKPNATSKITLEGFYKSYKNYPFSVRDQISLANLGSDFGVIGNEEVTSNSKGRAYGVELLAQKKSFNGLYGIFSYTFVKSEFKDKLDNFIPSSWDNRHLLSITGGKKLKKNWEIGGKFRLVGGQPYTPYDFEASSIITNYNVSNSGILDYNKLNSERFKTYHQLDLRIDKTWYWEKISFNFYVDIQNIYRSEFSSQSYLIPIQDTNGNNIVNPSDNSKYILEEIENTSGNVLPSFGIILDF</sequence>
<evidence type="ECO:0000313" key="10">
    <source>
        <dbReference type="Proteomes" id="UP000298517"/>
    </source>
</evidence>
<dbReference type="Gene3D" id="2.170.130.10">
    <property type="entry name" value="TonB-dependent receptor, plug domain"/>
    <property type="match status" value="1"/>
</dbReference>
<keyword evidence="6" id="KW-0998">Cell outer membrane</keyword>
<feature type="signal peptide" evidence="7">
    <location>
        <begin position="1"/>
        <end position="19"/>
    </location>
</feature>
<dbReference type="PANTHER" id="PTHR30069">
    <property type="entry name" value="TONB-DEPENDENT OUTER MEMBRANE RECEPTOR"/>
    <property type="match status" value="1"/>
</dbReference>
<dbReference type="SUPFAM" id="SSF56935">
    <property type="entry name" value="Porins"/>
    <property type="match status" value="1"/>
</dbReference>
<gene>
    <name evidence="9" type="ORF">E2488_15015</name>
</gene>
<dbReference type="Gene3D" id="2.60.40.1120">
    <property type="entry name" value="Carboxypeptidase-like, regulatory domain"/>
    <property type="match status" value="1"/>
</dbReference>
<dbReference type="AlphaFoldDB" id="A0A4Y8ANX8"/>
<evidence type="ECO:0000256" key="7">
    <source>
        <dbReference type="SAM" id="SignalP"/>
    </source>
</evidence>
<dbReference type="OrthoDB" id="9804995at2"/>
<feature type="domain" description="TonB-dependent receptor plug" evidence="8">
    <location>
        <begin position="123"/>
        <end position="224"/>
    </location>
</feature>
<dbReference type="GO" id="GO:0009279">
    <property type="term" value="C:cell outer membrane"/>
    <property type="evidence" value="ECO:0007669"/>
    <property type="project" value="UniProtKB-SubCell"/>
</dbReference>
<dbReference type="InterPro" id="IPR036942">
    <property type="entry name" value="Beta-barrel_TonB_sf"/>
</dbReference>
<dbReference type="Pfam" id="PF07715">
    <property type="entry name" value="Plug"/>
    <property type="match status" value="1"/>
</dbReference>
<dbReference type="Gene3D" id="2.40.170.20">
    <property type="entry name" value="TonB-dependent receptor, beta-barrel domain"/>
    <property type="match status" value="1"/>
</dbReference>
<name>A0A4Y8ANX8_9FLAO</name>
<keyword evidence="2" id="KW-0813">Transport</keyword>
<dbReference type="Pfam" id="PF13715">
    <property type="entry name" value="CarbopepD_reg_2"/>
    <property type="match status" value="1"/>
</dbReference>
<keyword evidence="10" id="KW-1185">Reference proteome</keyword>
<keyword evidence="7" id="KW-0732">Signal</keyword>
<dbReference type="RefSeq" id="WP_134249197.1">
    <property type="nucleotide sequence ID" value="NZ_SNQI01000006.1"/>
</dbReference>
<feature type="chain" id="PRO_5021222096" evidence="7">
    <location>
        <begin position="20"/>
        <end position="802"/>
    </location>
</feature>
<evidence type="ECO:0000256" key="2">
    <source>
        <dbReference type="ARBA" id="ARBA00022448"/>
    </source>
</evidence>
<evidence type="ECO:0000259" key="8">
    <source>
        <dbReference type="Pfam" id="PF07715"/>
    </source>
</evidence>
<protein>
    <submittedName>
        <fullName evidence="9">TonB-dependent receptor</fullName>
    </submittedName>
</protein>
<accession>A0A4Y8ANX8</accession>
<dbReference type="PANTHER" id="PTHR30069:SF57">
    <property type="entry name" value="TONB-DEPENDENT RECEPTOR"/>
    <property type="match status" value="1"/>
</dbReference>
<keyword evidence="5" id="KW-0472">Membrane</keyword>
<comment type="caution">
    <text evidence="9">The sequence shown here is derived from an EMBL/GenBank/DDBJ whole genome shotgun (WGS) entry which is preliminary data.</text>
</comment>
<reference evidence="9 10" key="1">
    <citation type="journal article" date="2011" name="J. Microbiol.">
        <title>Gramella jeungdoensis sp. nov., isolated from a solar saltern in Korea.</title>
        <authorList>
            <person name="Joung Y."/>
            <person name="Kim H."/>
            <person name="Jang T."/>
            <person name="Ahn T.S."/>
            <person name="Joh K."/>
        </authorList>
    </citation>
    <scope>NUCLEOTIDE SEQUENCE [LARGE SCALE GENOMIC DNA]</scope>
    <source>
        <strain evidence="9 10">KCTC 23123</strain>
    </source>
</reference>
<keyword evidence="4" id="KW-0812">Transmembrane</keyword>
<keyword evidence="9" id="KW-0675">Receptor</keyword>
<evidence type="ECO:0000256" key="6">
    <source>
        <dbReference type="ARBA" id="ARBA00023237"/>
    </source>
</evidence>
<evidence type="ECO:0000256" key="4">
    <source>
        <dbReference type="ARBA" id="ARBA00022692"/>
    </source>
</evidence>
<dbReference type="InterPro" id="IPR008969">
    <property type="entry name" value="CarboxyPept-like_regulatory"/>
</dbReference>
<comment type="subcellular location">
    <subcellularLocation>
        <location evidence="1">Cell outer membrane</location>
        <topology evidence="1">Multi-pass membrane protein</topology>
    </subcellularLocation>
</comment>
<dbReference type="InterPro" id="IPR012910">
    <property type="entry name" value="Plug_dom"/>
</dbReference>
<dbReference type="EMBL" id="SNQI01000006">
    <property type="protein sequence ID" value="TEW72173.1"/>
    <property type="molecule type" value="Genomic_DNA"/>
</dbReference>
<dbReference type="InterPro" id="IPR039426">
    <property type="entry name" value="TonB-dep_rcpt-like"/>
</dbReference>
<dbReference type="Proteomes" id="UP000298517">
    <property type="component" value="Unassembled WGS sequence"/>
</dbReference>
<dbReference type="SUPFAM" id="SSF49464">
    <property type="entry name" value="Carboxypeptidase regulatory domain-like"/>
    <property type="match status" value="1"/>
</dbReference>
<evidence type="ECO:0000256" key="5">
    <source>
        <dbReference type="ARBA" id="ARBA00023136"/>
    </source>
</evidence>
<dbReference type="InterPro" id="IPR037066">
    <property type="entry name" value="Plug_dom_sf"/>
</dbReference>
<dbReference type="GO" id="GO:0015344">
    <property type="term" value="F:siderophore uptake transmembrane transporter activity"/>
    <property type="evidence" value="ECO:0007669"/>
    <property type="project" value="TreeGrafter"/>
</dbReference>
<dbReference type="GO" id="GO:0044718">
    <property type="term" value="P:siderophore transmembrane transport"/>
    <property type="evidence" value="ECO:0007669"/>
    <property type="project" value="TreeGrafter"/>
</dbReference>
<evidence type="ECO:0000313" key="9">
    <source>
        <dbReference type="EMBL" id="TEW72173.1"/>
    </source>
</evidence>
<organism evidence="9 10">
    <name type="scientific">Gramella jeungdoensis</name>
    <dbReference type="NCBI Taxonomy" id="708091"/>
    <lineage>
        <taxon>Bacteria</taxon>
        <taxon>Pseudomonadati</taxon>
        <taxon>Bacteroidota</taxon>
        <taxon>Flavobacteriia</taxon>
        <taxon>Flavobacteriales</taxon>
        <taxon>Flavobacteriaceae</taxon>
        <taxon>Christiangramia</taxon>
    </lineage>
</organism>